<dbReference type="Gene3D" id="3.40.50.10610">
    <property type="entry name" value="ABC-type transport auxiliary lipoprotein component"/>
    <property type="match status" value="1"/>
</dbReference>
<comment type="caution">
    <text evidence="2">The sequence shown here is derived from an EMBL/GenBank/DDBJ whole genome shotgun (WGS) entry which is preliminary data.</text>
</comment>
<evidence type="ECO:0000259" key="1">
    <source>
        <dbReference type="Pfam" id="PF03886"/>
    </source>
</evidence>
<name>A0A1Q8YE73_9BURK</name>
<dbReference type="RefSeq" id="WP_076072046.1">
    <property type="nucleotide sequence ID" value="NZ_MSYM01000013.1"/>
</dbReference>
<dbReference type="SUPFAM" id="SSF159594">
    <property type="entry name" value="XCC0632-like"/>
    <property type="match status" value="1"/>
</dbReference>
<dbReference type="EMBL" id="MSYM01000013">
    <property type="protein sequence ID" value="OLP06219.1"/>
    <property type="molecule type" value="Genomic_DNA"/>
</dbReference>
<evidence type="ECO:0000313" key="3">
    <source>
        <dbReference type="Proteomes" id="UP000185911"/>
    </source>
</evidence>
<dbReference type="Pfam" id="PF03886">
    <property type="entry name" value="ABC_trans_aux"/>
    <property type="match status" value="1"/>
</dbReference>
<proteinExistence type="predicted"/>
<organism evidence="2 3">
    <name type="scientific">Rhodoferax antarcticus ANT.BR</name>
    <dbReference type="NCBI Taxonomy" id="1111071"/>
    <lineage>
        <taxon>Bacteria</taxon>
        <taxon>Pseudomonadati</taxon>
        <taxon>Pseudomonadota</taxon>
        <taxon>Betaproteobacteria</taxon>
        <taxon>Burkholderiales</taxon>
        <taxon>Comamonadaceae</taxon>
        <taxon>Rhodoferax</taxon>
    </lineage>
</organism>
<accession>A0A1Q8YE73</accession>
<dbReference type="Proteomes" id="UP000185911">
    <property type="component" value="Unassembled WGS sequence"/>
</dbReference>
<keyword evidence="3" id="KW-1185">Reference proteome</keyword>
<protein>
    <recommendedName>
        <fullName evidence="1">ABC-type transport auxiliary lipoprotein component domain-containing protein</fullName>
    </recommendedName>
</protein>
<dbReference type="InterPro" id="IPR005586">
    <property type="entry name" value="ABC_trans_aux"/>
</dbReference>
<evidence type="ECO:0000313" key="2">
    <source>
        <dbReference type="EMBL" id="OLP06219.1"/>
    </source>
</evidence>
<reference evidence="2 3" key="1">
    <citation type="submission" date="2017-01" db="EMBL/GenBank/DDBJ databases">
        <title>Genome sequence of Rhodoferax antarcticus ANT.BR, a psychrophilic purple nonsulfur bacterium from an Antarctic microbial mat.</title>
        <authorList>
            <person name="Baker J."/>
            <person name="Riester C."/>
            <person name="Skinner B."/>
            <person name="Newell A."/>
            <person name="Swingley W."/>
            <person name="Madigan M."/>
            <person name="Jung D."/>
            <person name="Asao M."/>
            <person name="Chen M."/>
            <person name="Loughlin P."/>
            <person name="Pan H."/>
            <person name="Lin S."/>
            <person name="Li N."/>
            <person name="Shaw J."/>
            <person name="Prado M."/>
            <person name="Sherman C."/>
            <person name="Li X."/>
            <person name="Tang J."/>
            <person name="Blankenship R."/>
            <person name="Zhao T."/>
            <person name="Touchman J."/>
            <person name="Sattley M."/>
        </authorList>
    </citation>
    <scope>NUCLEOTIDE SEQUENCE [LARGE SCALE GENOMIC DNA]</scope>
    <source>
        <strain evidence="2 3">ANT.BR</strain>
    </source>
</reference>
<dbReference type="AlphaFoldDB" id="A0A1Q8YE73"/>
<sequence>MKPSLFAHPISAPAPHVPSSRRLSALPVLAALALATVLTGCASRLPNPTLYVLHSAPPVEAQRQAQTLAVNSPEVSAAPWQLVLPVRLPAYLDRNALLLPEGANGVQPSLTHRWAELLSSSVPRVLAQDLITLRGEGSVWSAPLPAGLVLKGQLRVEIITLDVAANGQAVTLSARWSTVGAPAAPRAHNLSLTVPSRSPDADSLVSAHRLALWLLAQAIAKTLD</sequence>
<feature type="domain" description="ABC-type transport auxiliary lipoprotein component" evidence="1">
    <location>
        <begin position="68"/>
        <end position="220"/>
    </location>
</feature>
<dbReference type="STRING" id="81479.RA876_06400"/>
<gene>
    <name evidence="2" type="ORF">BLL52_2450</name>
</gene>